<feature type="compositionally biased region" description="Basic residues" evidence="1">
    <location>
        <begin position="277"/>
        <end position="294"/>
    </location>
</feature>
<feature type="compositionally biased region" description="Basic and acidic residues" evidence="1">
    <location>
        <begin position="295"/>
        <end position="304"/>
    </location>
</feature>
<gene>
    <name evidence="2" type="ORF">PIB30_072902</name>
</gene>
<feature type="region of interest" description="Disordered" evidence="1">
    <location>
        <begin position="245"/>
        <end position="304"/>
    </location>
</feature>
<dbReference type="InterPro" id="IPR021109">
    <property type="entry name" value="Peptidase_aspartic_dom_sf"/>
</dbReference>
<evidence type="ECO:0000313" key="2">
    <source>
        <dbReference type="EMBL" id="MED6223326.1"/>
    </source>
</evidence>
<feature type="compositionally biased region" description="Low complexity" evidence="1">
    <location>
        <begin position="30"/>
        <end position="46"/>
    </location>
</feature>
<dbReference type="EMBL" id="JASCZI010272733">
    <property type="protein sequence ID" value="MED6223326.1"/>
    <property type="molecule type" value="Genomic_DNA"/>
</dbReference>
<evidence type="ECO:0000313" key="3">
    <source>
        <dbReference type="Proteomes" id="UP001341840"/>
    </source>
</evidence>
<feature type="compositionally biased region" description="Basic and acidic residues" evidence="1">
    <location>
        <begin position="245"/>
        <end position="258"/>
    </location>
</feature>
<protein>
    <submittedName>
        <fullName evidence="2">Uncharacterized protein</fullName>
    </submittedName>
</protein>
<feature type="compositionally biased region" description="Acidic residues" evidence="1">
    <location>
        <begin position="60"/>
        <end position="78"/>
    </location>
</feature>
<dbReference type="Proteomes" id="UP001341840">
    <property type="component" value="Unassembled WGS sequence"/>
</dbReference>
<proteinExistence type="predicted"/>
<feature type="compositionally biased region" description="Acidic residues" evidence="1">
    <location>
        <begin position="86"/>
        <end position="107"/>
    </location>
</feature>
<name>A0ABU6ZMW0_9FABA</name>
<feature type="region of interest" description="Disordered" evidence="1">
    <location>
        <begin position="21"/>
        <end position="107"/>
    </location>
</feature>
<organism evidence="2 3">
    <name type="scientific">Stylosanthes scabra</name>
    <dbReference type="NCBI Taxonomy" id="79078"/>
    <lineage>
        <taxon>Eukaryota</taxon>
        <taxon>Viridiplantae</taxon>
        <taxon>Streptophyta</taxon>
        <taxon>Embryophyta</taxon>
        <taxon>Tracheophyta</taxon>
        <taxon>Spermatophyta</taxon>
        <taxon>Magnoliopsida</taxon>
        <taxon>eudicotyledons</taxon>
        <taxon>Gunneridae</taxon>
        <taxon>Pentapetalae</taxon>
        <taxon>rosids</taxon>
        <taxon>fabids</taxon>
        <taxon>Fabales</taxon>
        <taxon>Fabaceae</taxon>
        <taxon>Papilionoideae</taxon>
        <taxon>50 kb inversion clade</taxon>
        <taxon>dalbergioids sensu lato</taxon>
        <taxon>Dalbergieae</taxon>
        <taxon>Pterocarpus clade</taxon>
        <taxon>Stylosanthes</taxon>
    </lineage>
</organism>
<accession>A0ABU6ZMW0</accession>
<dbReference type="Gene3D" id="2.40.70.10">
    <property type="entry name" value="Acid Proteases"/>
    <property type="match status" value="1"/>
</dbReference>
<evidence type="ECO:0000256" key="1">
    <source>
        <dbReference type="SAM" id="MobiDB-lite"/>
    </source>
</evidence>
<keyword evidence="3" id="KW-1185">Reference proteome</keyword>
<comment type="caution">
    <text evidence="2">The sequence shown here is derived from an EMBL/GenBank/DDBJ whole genome shotgun (WGS) entry which is preliminary data.</text>
</comment>
<sequence length="342" mass="39009">MRETQKRFESQLSHITDLLHKFTNQPTINPQSQPSTSSLLPSQPLLNPKGGINMVHNEVAQEEEEEDEEEEGEDDELYELLAEFASSDESDDEEKVEEEEEEEIVEKQDEEETFFIATTFCGGKKVEHEIPIKCEDPVLCLGIAENVLVKVGGLTIPRDFHVIMPTKGDKGGRLQVLLGRPFLKTAGFKLQYDDDTFSFSVGKTIETFLVTPPPTPQKKGVHHFQKCEGGTRKISVMMEAREKEKECRKKEGKPEKGSRITPLPLKKKKKKEDLKPAKKKKKHEEVKSRKKKKRKEDENEERITLKCSSLGNLLGKLKKIGKALCNNQKMDAHLVKDQSKWK</sequence>
<reference evidence="2 3" key="1">
    <citation type="journal article" date="2023" name="Plants (Basel)">
        <title>Bridging the Gap: Combining Genomics and Transcriptomics Approaches to Understand Stylosanthes scabra, an Orphan Legume from the Brazilian Caatinga.</title>
        <authorList>
            <person name="Ferreira-Neto J.R.C."/>
            <person name="da Silva M.D."/>
            <person name="Binneck E."/>
            <person name="de Melo N.F."/>
            <person name="da Silva R.H."/>
            <person name="de Melo A.L.T.M."/>
            <person name="Pandolfi V."/>
            <person name="Bustamante F.O."/>
            <person name="Brasileiro-Vidal A.C."/>
            <person name="Benko-Iseppon A.M."/>
        </authorList>
    </citation>
    <scope>NUCLEOTIDE SEQUENCE [LARGE SCALE GENOMIC DNA]</scope>
    <source>
        <tissue evidence="2">Leaves</tissue>
    </source>
</reference>